<feature type="active site" evidence="14">
    <location>
        <position position="280"/>
    </location>
</feature>
<dbReference type="PANTHER" id="PTHR43091">
    <property type="entry name" value="3-OXOACYL-[ACYL-CARRIER-PROTEIN] SYNTHASE"/>
    <property type="match status" value="1"/>
</dbReference>
<comment type="subcellular location">
    <subcellularLocation>
        <location evidence="14">Cytoplasm</location>
    </subcellularLocation>
</comment>
<dbReference type="Pfam" id="PF08541">
    <property type="entry name" value="ACP_syn_III_C"/>
    <property type="match status" value="1"/>
</dbReference>
<dbReference type="InterPro" id="IPR016039">
    <property type="entry name" value="Thiolase-like"/>
</dbReference>
<evidence type="ECO:0000256" key="4">
    <source>
        <dbReference type="ARBA" id="ARBA00022679"/>
    </source>
</evidence>
<comment type="function">
    <text evidence="14">Catalyzes the condensation reaction of fatty acid synthesis by the addition to an acyl acceptor of two carbons from malonyl-ACP. Catalyzes the first condensation reaction which initiates fatty acid synthesis and may therefore play a role in governing the total rate of fatty acid production. Possesses both acetoacetyl-ACP synthase and acetyl transacylase activities. Its substrate specificity determines the biosynthesis of branched-chain and/or straight-chain of fatty acids.</text>
</comment>
<protein>
    <recommendedName>
        <fullName evidence="14">Beta-ketoacyl-[acyl-carrier-protein] synthase III</fullName>
        <shortName evidence="14">Beta-ketoacyl-ACP synthase III</shortName>
        <shortName evidence="14">KAS III</shortName>
        <ecNumber evidence="14">2.3.1.180</ecNumber>
    </recommendedName>
    <alternativeName>
        <fullName evidence="14">3-oxoacyl-[acyl-carrier-protein] synthase 3</fullName>
    </alternativeName>
    <alternativeName>
        <fullName evidence="14">3-oxoacyl-[acyl-carrier-protein] synthase III</fullName>
    </alternativeName>
</protein>
<comment type="similarity">
    <text evidence="2 14">Belongs to the thiolase-like superfamily. FabH family.</text>
</comment>
<feature type="active site" evidence="14">
    <location>
        <position position="250"/>
    </location>
</feature>
<dbReference type="GO" id="GO:0033818">
    <property type="term" value="F:beta-ketoacyl-acyl-carrier-protein synthase III activity"/>
    <property type="evidence" value="ECO:0007669"/>
    <property type="project" value="UniProtKB-UniRule"/>
</dbReference>
<dbReference type="InterPro" id="IPR013747">
    <property type="entry name" value="ACP_syn_III_C"/>
</dbReference>
<dbReference type="GO" id="GO:0006633">
    <property type="term" value="P:fatty acid biosynthetic process"/>
    <property type="evidence" value="ECO:0007669"/>
    <property type="project" value="UniProtKB-UniRule"/>
</dbReference>
<dbReference type="HAMAP" id="MF_01815">
    <property type="entry name" value="FabH"/>
    <property type="match status" value="1"/>
</dbReference>
<dbReference type="PANTHER" id="PTHR43091:SF1">
    <property type="entry name" value="BETA-KETOACYL-[ACYL-CARRIER-PROTEIN] SYNTHASE III, CHLOROPLASTIC"/>
    <property type="match status" value="1"/>
</dbReference>
<dbReference type="CDD" id="cd00830">
    <property type="entry name" value="KAS_III"/>
    <property type="match status" value="1"/>
</dbReference>
<evidence type="ECO:0000313" key="17">
    <source>
        <dbReference type="EMBL" id="MBO8433956.1"/>
    </source>
</evidence>
<feature type="domain" description="Beta-ketoacyl-[acyl-carrier-protein] synthase III C-terminal" evidence="15">
    <location>
        <begin position="235"/>
        <end position="323"/>
    </location>
</feature>
<dbReference type="Proteomes" id="UP000823611">
    <property type="component" value="Unassembled WGS sequence"/>
</dbReference>
<dbReference type="EMBL" id="JADIMX010000028">
    <property type="protein sequence ID" value="MBO8433956.1"/>
    <property type="molecule type" value="Genomic_DNA"/>
</dbReference>
<evidence type="ECO:0000256" key="11">
    <source>
        <dbReference type="ARBA" id="ARBA00052407"/>
    </source>
</evidence>
<evidence type="ECO:0000256" key="1">
    <source>
        <dbReference type="ARBA" id="ARBA00005194"/>
    </source>
</evidence>
<evidence type="ECO:0000256" key="14">
    <source>
        <dbReference type="HAMAP-Rule" id="MF_01815"/>
    </source>
</evidence>
<evidence type="ECO:0000256" key="6">
    <source>
        <dbReference type="ARBA" id="ARBA00023098"/>
    </source>
</evidence>
<comment type="catalytic activity">
    <reaction evidence="12">
        <text>2-methylpropanoyl-CoA + malonyl-[ACP] + H(+) = 4-methyl-3-oxopentanoyl-[ACP] + CO2 + CoA</text>
        <dbReference type="Rhea" id="RHEA:42268"/>
        <dbReference type="Rhea" id="RHEA-COMP:9623"/>
        <dbReference type="Rhea" id="RHEA-COMP:9940"/>
        <dbReference type="ChEBI" id="CHEBI:15378"/>
        <dbReference type="ChEBI" id="CHEBI:16526"/>
        <dbReference type="ChEBI" id="CHEBI:57287"/>
        <dbReference type="ChEBI" id="CHEBI:57338"/>
        <dbReference type="ChEBI" id="CHEBI:78449"/>
        <dbReference type="ChEBI" id="CHEBI:78820"/>
        <dbReference type="EC" id="2.3.1.300"/>
    </reaction>
    <physiologicalReaction direction="left-to-right" evidence="12">
        <dbReference type="Rhea" id="RHEA:42269"/>
    </physiologicalReaction>
</comment>
<keyword evidence="9 14" id="KW-0012">Acyltransferase</keyword>
<evidence type="ECO:0000259" key="16">
    <source>
        <dbReference type="Pfam" id="PF08545"/>
    </source>
</evidence>
<evidence type="ECO:0000256" key="3">
    <source>
        <dbReference type="ARBA" id="ARBA00022516"/>
    </source>
</evidence>
<keyword evidence="5 14" id="KW-0276">Fatty acid metabolism</keyword>
<comment type="catalytic activity">
    <reaction evidence="11">
        <text>(2S)-2-methylbutanoyl-CoA + malonyl-[ACP] + H(+) = (4S)-4-methyl-3-oxohexanoyl-[ACP] + CO2 + CoA</text>
        <dbReference type="Rhea" id="RHEA:42276"/>
        <dbReference type="Rhea" id="RHEA-COMP:9623"/>
        <dbReference type="Rhea" id="RHEA-COMP:17148"/>
        <dbReference type="ChEBI" id="CHEBI:15378"/>
        <dbReference type="ChEBI" id="CHEBI:16526"/>
        <dbReference type="ChEBI" id="CHEBI:57287"/>
        <dbReference type="ChEBI" id="CHEBI:78449"/>
        <dbReference type="ChEBI" id="CHEBI:88166"/>
        <dbReference type="ChEBI" id="CHEBI:167462"/>
        <dbReference type="EC" id="2.3.1.300"/>
    </reaction>
    <physiologicalReaction direction="left-to-right" evidence="11">
        <dbReference type="Rhea" id="RHEA:42277"/>
    </physiologicalReaction>
</comment>
<organism evidence="17 18">
    <name type="scientific">Candidatus Fimicola merdigallinarum</name>
    <dbReference type="NCBI Taxonomy" id="2840819"/>
    <lineage>
        <taxon>Bacteria</taxon>
        <taxon>Bacillati</taxon>
        <taxon>Bacillota</taxon>
        <taxon>Clostridia</taxon>
        <taxon>Lachnospirales</taxon>
        <taxon>Lachnospiraceae</taxon>
        <taxon>Lachnospiraceae incertae sedis</taxon>
        <taxon>Candidatus Fimicola</taxon>
    </lineage>
</organism>
<evidence type="ECO:0000256" key="12">
    <source>
        <dbReference type="ARBA" id="ARBA00052467"/>
    </source>
</evidence>
<evidence type="ECO:0000259" key="15">
    <source>
        <dbReference type="Pfam" id="PF08541"/>
    </source>
</evidence>
<evidence type="ECO:0000256" key="7">
    <source>
        <dbReference type="ARBA" id="ARBA00023160"/>
    </source>
</evidence>
<keyword evidence="3 14" id="KW-0444">Lipid biosynthesis</keyword>
<proteinExistence type="inferred from homology"/>
<dbReference type="NCBIfam" id="TIGR00747">
    <property type="entry name" value="fabH"/>
    <property type="match status" value="1"/>
</dbReference>
<dbReference type="GO" id="GO:0005737">
    <property type="term" value="C:cytoplasm"/>
    <property type="evidence" value="ECO:0007669"/>
    <property type="project" value="UniProtKB-SubCell"/>
</dbReference>
<keyword evidence="7 14" id="KW-0275">Fatty acid biosynthesis</keyword>
<keyword evidence="4 14" id="KW-0808">Transferase</keyword>
<evidence type="ECO:0000256" key="8">
    <source>
        <dbReference type="ARBA" id="ARBA00023268"/>
    </source>
</evidence>
<keyword evidence="6 14" id="KW-0443">Lipid metabolism</keyword>
<feature type="region of interest" description="ACP-binding" evidence="14">
    <location>
        <begin position="251"/>
        <end position="255"/>
    </location>
</feature>
<feature type="active site" evidence="14">
    <location>
        <position position="112"/>
    </location>
</feature>
<dbReference type="GO" id="GO:0004315">
    <property type="term" value="F:3-oxoacyl-[acyl-carrier-protein] synthase activity"/>
    <property type="evidence" value="ECO:0007669"/>
    <property type="project" value="InterPro"/>
</dbReference>
<dbReference type="FunFam" id="3.40.47.10:FF:000004">
    <property type="entry name" value="3-oxoacyl-[acyl-carrier-protein] synthase 3"/>
    <property type="match status" value="1"/>
</dbReference>
<evidence type="ECO:0000256" key="10">
    <source>
        <dbReference type="ARBA" id="ARBA00051096"/>
    </source>
</evidence>
<evidence type="ECO:0000256" key="5">
    <source>
        <dbReference type="ARBA" id="ARBA00022832"/>
    </source>
</evidence>
<evidence type="ECO:0000256" key="2">
    <source>
        <dbReference type="ARBA" id="ARBA00008642"/>
    </source>
</evidence>
<evidence type="ECO:0000256" key="9">
    <source>
        <dbReference type="ARBA" id="ARBA00023315"/>
    </source>
</evidence>
<reference evidence="17" key="2">
    <citation type="journal article" date="2021" name="PeerJ">
        <title>Extensive microbial diversity within the chicken gut microbiome revealed by metagenomics and culture.</title>
        <authorList>
            <person name="Gilroy R."/>
            <person name="Ravi A."/>
            <person name="Getino M."/>
            <person name="Pursley I."/>
            <person name="Horton D.L."/>
            <person name="Alikhan N.F."/>
            <person name="Baker D."/>
            <person name="Gharbi K."/>
            <person name="Hall N."/>
            <person name="Watson M."/>
            <person name="Adriaenssens E.M."/>
            <person name="Foster-Nyarko E."/>
            <person name="Jarju S."/>
            <person name="Secka A."/>
            <person name="Antonio M."/>
            <person name="Oren A."/>
            <person name="Chaudhuri R.R."/>
            <person name="La Ragione R."/>
            <person name="Hildebrand F."/>
            <person name="Pallen M.J."/>
        </authorList>
    </citation>
    <scope>NUCLEOTIDE SEQUENCE</scope>
    <source>
        <strain evidence="17">F6-4510</strain>
    </source>
</reference>
<keyword evidence="14" id="KW-0963">Cytoplasm</keyword>
<dbReference type="EC" id="2.3.1.180" evidence="14"/>
<feature type="domain" description="Beta-ketoacyl-[acyl-carrier-protein] synthase III N-terminal" evidence="16">
    <location>
        <begin position="106"/>
        <end position="183"/>
    </location>
</feature>
<reference evidence="17" key="1">
    <citation type="submission" date="2020-10" db="EMBL/GenBank/DDBJ databases">
        <authorList>
            <person name="Gilroy R."/>
        </authorList>
    </citation>
    <scope>NUCLEOTIDE SEQUENCE</scope>
    <source>
        <strain evidence="17">F6-4510</strain>
    </source>
</reference>
<evidence type="ECO:0000256" key="13">
    <source>
        <dbReference type="ARBA" id="ARBA00052985"/>
    </source>
</evidence>
<comment type="caution">
    <text evidence="17">The sequence shown here is derived from an EMBL/GenBank/DDBJ whole genome shotgun (WGS) entry which is preliminary data.</text>
</comment>
<gene>
    <name evidence="14" type="primary">fabH</name>
    <name evidence="17" type="ORF">IAC55_01370</name>
</gene>
<dbReference type="InterPro" id="IPR004655">
    <property type="entry name" value="FabH"/>
</dbReference>
<evidence type="ECO:0000313" key="18">
    <source>
        <dbReference type="Proteomes" id="UP000823611"/>
    </source>
</evidence>
<comment type="pathway">
    <text evidence="1 14">Lipid metabolism; fatty acid biosynthesis.</text>
</comment>
<sequence>MYSSKIVYTGSYVPERVVTNDELSQIVDTSDEWISTRTGIKKRHVSTGENASDLASKTAEDILKKGNIDPLSIELIIVATVSADYSTPSTACLVQAKIGAKNAAAFDVTAACSGFVYAVSVADKFIKTGTYKNVLVIGTEVLSKITDWTDRTTCVLFGDGSAGAFLERCETGGIIAEDIGSDGERGMSLTASNILASNAFNDVEKVPSSCIAMDGRAVFQFATRQIPKSIENIIEKTGIDRNEIKYVVPHQANSRIIEIISKKTDIPMDKFYINMENYGNTSSASIPIALNEMVEKGMVKRGDKIIITGFGGGLTWGTLLVEW</sequence>
<dbReference type="InterPro" id="IPR013751">
    <property type="entry name" value="ACP_syn_III_N"/>
</dbReference>
<comment type="subunit">
    <text evidence="14">Homodimer.</text>
</comment>
<accession>A0A9D9H2H1</accession>
<comment type="catalytic activity">
    <reaction evidence="10">
        <text>malonyl-[ACP] + acetyl-CoA + H(+) = 3-oxobutanoyl-[ACP] + CO2 + CoA</text>
        <dbReference type="Rhea" id="RHEA:12080"/>
        <dbReference type="Rhea" id="RHEA-COMP:9623"/>
        <dbReference type="Rhea" id="RHEA-COMP:9625"/>
        <dbReference type="ChEBI" id="CHEBI:15378"/>
        <dbReference type="ChEBI" id="CHEBI:16526"/>
        <dbReference type="ChEBI" id="CHEBI:57287"/>
        <dbReference type="ChEBI" id="CHEBI:57288"/>
        <dbReference type="ChEBI" id="CHEBI:78449"/>
        <dbReference type="ChEBI" id="CHEBI:78450"/>
        <dbReference type="EC" id="2.3.1.180"/>
    </reaction>
    <physiologicalReaction direction="left-to-right" evidence="10">
        <dbReference type="Rhea" id="RHEA:12081"/>
    </physiologicalReaction>
</comment>
<name>A0A9D9H2H1_9FIRM</name>
<dbReference type="Gene3D" id="3.40.47.10">
    <property type="match status" value="1"/>
</dbReference>
<dbReference type="SUPFAM" id="SSF53901">
    <property type="entry name" value="Thiolase-like"/>
    <property type="match status" value="1"/>
</dbReference>
<keyword evidence="8 14" id="KW-0511">Multifunctional enzyme</keyword>
<dbReference type="AlphaFoldDB" id="A0A9D9H2H1"/>
<dbReference type="Pfam" id="PF08545">
    <property type="entry name" value="ACP_syn_III"/>
    <property type="match status" value="1"/>
</dbReference>
<dbReference type="NCBIfam" id="NF006829">
    <property type="entry name" value="PRK09352.1"/>
    <property type="match status" value="1"/>
</dbReference>
<comment type="domain">
    <text evidence="14">The last Arg residue of the ACP-binding site is essential for the weak association between ACP/AcpP and FabH.</text>
</comment>
<comment type="catalytic activity">
    <reaction evidence="13">
        <text>3-methylbutanoyl-CoA + malonyl-[ACP] + H(+) = 5-methyl-3-oxohexanoyl-[ACP] + CO2 + CoA</text>
        <dbReference type="Rhea" id="RHEA:42272"/>
        <dbReference type="Rhea" id="RHEA-COMP:9623"/>
        <dbReference type="Rhea" id="RHEA-COMP:9941"/>
        <dbReference type="ChEBI" id="CHEBI:15378"/>
        <dbReference type="ChEBI" id="CHEBI:16526"/>
        <dbReference type="ChEBI" id="CHEBI:57287"/>
        <dbReference type="ChEBI" id="CHEBI:57345"/>
        <dbReference type="ChEBI" id="CHEBI:78449"/>
        <dbReference type="ChEBI" id="CHEBI:78822"/>
        <dbReference type="EC" id="2.3.1.300"/>
    </reaction>
    <physiologicalReaction direction="left-to-right" evidence="13">
        <dbReference type="Rhea" id="RHEA:42273"/>
    </physiologicalReaction>
</comment>